<accession>A0AAN0Y896</accession>
<evidence type="ECO:0000256" key="3">
    <source>
        <dbReference type="ARBA" id="ARBA00022691"/>
    </source>
</evidence>
<dbReference type="PROSITE" id="PS51585">
    <property type="entry name" value="SAM_MT_TPMT"/>
    <property type="match status" value="1"/>
</dbReference>
<evidence type="ECO:0000256" key="2">
    <source>
        <dbReference type="ARBA" id="ARBA00022679"/>
    </source>
</evidence>
<evidence type="ECO:0000256" key="1">
    <source>
        <dbReference type="ARBA" id="ARBA00022603"/>
    </source>
</evidence>
<protein>
    <submittedName>
        <fullName evidence="4">Thiopurine S-methyltransferase</fullName>
    </submittedName>
</protein>
<name>A0AAN0Y896_VIBNA</name>
<dbReference type="RefSeq" id="WP_020333765.1">
    <property type="nucleotide sequence ID" value="NZ_ATFJ01000012.1"/>
</dbReference>
<reference evidence="4 5" key="1">
    <citation type="submission" date="2016-07" db="EMBL/GenBank/DDBJ databases">
        <title>Developing Vibrio natriegens as a novel, fast-growing host for biotechnology.</title>
        <authorList>
            <person name="Weinstock M.T."/>
            <person name="Hesek E.D."/>
            <person name="Wilson C.M."/>
            <person name="Gibson D.G."/>
        </authorList>
    </citation>
    <scope>NUCLEOTIDE SEQUENCE [LARGE SCALE GENOMIC DNA]</scope>
    <source>
        <strain evidence="4 5">ATCC 14048</strain>
    </source>
</reference>
<dbReference type="KEGG" id="vna:PN96_18935"/>
<proteinExistence type="predicted"/>
<organism evidence="4 5">
    <name type="scientific">Vibrio natriegens NBRC 15636 = ATCC 14048 = DSM 759</name>
    <dbReference type="NCBI Taxonomy" id="1219067"/>
    <lineage>
        <taxon>Bacteria</taxon>
        <taxon>Pseudomonadati</taxon>
        <taxon>Pseudomonadota</taxon>
        <taxon>Gammaproteobacteria</taxon>
        <taxon>Vibrionales</taxon>
        <taxon>Vibrionaceae</taxon>
        <taxon>Vibrio</taxon>
    </lineage>
</organism>
<keyword evidence="5" id="KW-1185">Reference proteome</keyword>
<dbReference type="GO" id="GO:0032259">
    <property type="term" value="P:methylation"/>
    <property type="evidence" value="ECO:0007669"/>
    <property type="project" value="UniProtKB-KW"/>
</dbReference>
<dbReference type="PANTHER" id="PTHR10259">
    <property type="entry name" value="THIOPURINE S-METHYLTRANSFERASE"/>
    <property type="match status" value="1"/>
</dbReference>
<dbReference type="InterPro" id="IPR029063">
    <property type="entry name" value="SAM-dependent_MTases_sf"/>
</dbReference>
<evidence type="ECO:0000313" key="5">
    <source>
        <dbReference type="Proteomes" id="UP000092741"/>
    </source>
</evidence>
<dbReference type="InterPro" id="IPR008854">
    <property type="entry name" value="TPMT"/>
</dbReference>
<keyword evidence="1" id="KW-0489">Methyltransferase</keyword>
<sequence>MKTTDSPSIDVNFWDDLFVKGTMPWDCNQAPEELKRYLSRTSNDAQSVFIPGCGAAYEVTQFVDHGHDVVAMDYSEEAVKMAQSKLGRHKDNVRLGDVFSAEFSEPFDVIYERAFLAALPKEKWDDYFAMIQRLLPSKGLLVGYFVIDNDYLSRFPPFCLRSGELERRLDKSFSLIESAPVTDSVDVFKGKEYWMVWQKK</sequence>
<dbReference type="GO" id="GO:0008119">
    <property type="term" value="F:thiopurine S-methyltransferase activity"/>
    <property type="evidence" value="ECO:0007669"/>
    <property type="project" value="TreeGrafter"/>
</dbReference>
<keyword evidence="2" id="KW-0808">Transferase</keyword>
<dbReference type="GeneID" id="70914914"/>
<evidence type="ECO:0000313" key="4">
    <source>
        <dbReference type="EMBL" id="ANQ15528.1"/>
    </source>
</evidence>
<dbReference type="EMBL" id="CP016346">
    <property type="protein sequence ID" value="ANQ15528.1"/>
    <property type="molecule type" value="Genomic_DNA"/>
</dbReference>
<dbReference type="AlphaFoldDB" id="A0AAN0Y896"/>
<dbReference type="SUPFAM" id="SSF53335">
    <property type="entry name" value="S-adenosyl-L-methionine-dependent methyltransferases"/>
    <property type="match status" value="1"/>
</dbReference>
<keyword evidence="3" id="KW-0949">S-adenosyl-L-methionine</keyword>
<gene>
    <name evidence="4" type="ORF">BA890_22785</name>
</gene>
<dbReference type="Pfam" id="PF05724">
    <property type="entry name" value="TPMT"/>
    <property type="match status" value="1"/>
</dbReference>
<dbReference type="PANTHER" id="PTHR10259:SF11">
    <property type="entry name" value="THIOPURINE S-METHYLTRANSFERASE"/>
    <property type="match status" value="1"/>
</dbReference>
<dbReference type="Proteomes" id="UP000092741">
    <property type="component" value="Chromosome 2"/>
</dbReference>
<dbReference type="Gene3D" id="3.40.50.150">
    <property type="entry name" value="Vaccinia Virus protein VP39"/>
    <property type="match status" value="1"/>
</dbReference>
<dbReference type="CDD" id="cd02440">
    <property type="entry name" value="AdoMet_MTases"/>
    <property type="match status" value="1"/>
</dbReference>